<keyword evidence="12" id="KW-1185">Reference proteome</keyword>
<feature type="chain" id="PRO_5041242820" description="Defensin-like protein" evidence="9">
    <location>
        <begin position="24"/>
        <end position="107"/>
    </location>
</feature>
<evidence type="ECO:0000256" key="9">
    <source>
        <dbReference type="RuleBase" id="RU367109"/>
    </source>
</evidence>
<feature type="signal peptide" evidence="9">
    <location>
        <begin position="1"/>
        <end position="23"/>
    </location>
</feature>
<keyword evidence="7 9" id="KW-0611">Plant defense</keyword>
<feature type="region of interest" description="Disordered" evidence="10">
    <location>
        <begin position="63"/>
        <end position="107"/>
    </location>
</feature>
<dbReference type="GO" id="GO:0031640">
    <property type="term" value="P:killing of cells of another organism"/>
    <property type="evidence" value="ECO:0007669"/>
    <property type="project" value="UniProtKB-UniRule"/>
</dbReference>
<evidence type="ECO:0000256" key="8">
    <source>
        <dbReference type="ARBA" id="ARBA00023157"/>
    </source>
</evidence>
<dbReference type="InParanoid" id="M4F6I1"/>
<keyword evidence="3 9" id="KW-0964">Secreted</keyword>
<evidence type="ECO:0000256" key="4">
    <source>
        <dbReference type="ARBA" id="ARBA00022529"/>
    </source>
</evidence>
<dbReference type="AlphaFoldDB" id="M4F6I1"/>
<dbReference type="Proteomes" id="UP000011750">
    <property type="component" value="Chromosome A09"/>
</dbReference>
<keyword evidence="4 9" id="KW-0929">Antimicrobial</keyword>
<dbReference type="PANTHER" id="PTHR36788">
    <property type="entry name" value="DEFENSIN-LIKE PROTEIN 183"/>
    <property type="match status" value="1"/>
</dbReference>
<reference evidence="11" key="3">
    <citation type="submission" date="2023-03" db="UniProtKB">
        <authorList>
            <consortium name="EnsemblPlants"/>
        </authorList>
    </citation>
    <scope>IDENTIFICATION</scope>
    <source>
        <strain evidence="11">cv. Chiifu-401-42</strain>
    </source>
</reference>
<comment type="subcellular location">
    <subcellularLocation>
        <location evidence="1 9">Secreted</location>
    </subcellularLocation>
</comment>
<dbReference type="EnsemblPlants" id="Bra036691.1">
    <property type="protein sequence ID" value="Bra036691.1-P"/>
    <property type="gene ID" value="Bra036691"/>
</dbReference>
<evidence type="ECO:0000256" key="7">
    <source>
        <dbReference type="ARBA" id="ARBA00022821"/>
    </source>
</evidence>
<reference evidence="11 12" key="1">
    <citation type="journal article" date="2011" name="Nat. Genet.">
        <title>The genome of the mesopolyploid crop species Brassica rapa.</title>
        <authorList>
            <consortium name="Brassica rapa Genome Sequencing Project Consortium"/>
            <person name="Wang X."/>
            <person name="Wang H."/>
            <person name="Wang J."/>
            <person name="Sun R."/>
            <person name="Wu J."/>
            <person name="Liu S."/>
            <person name="Bai Y."/>
            <person name="Mun J.H."/>
            <person name="Bancroft I."/>
            <person name="Cheng F."/>
            <person name="Huang S."/>
            <person name="Li X."/>
            <person name="Hua W."/>
            <person name="Wang J."/>
            <person name="Wang X."/>
            <person name="Freeling M."/>
            <person name="Pires J.C."/>
            <person name="Paterson A.H."/>
            <person name="Chalhoub B."/>
            <person name="Wang B."/>
            <person name="Hayward A."/>
            <person name="Sharpe A.G."/>
            <person name="Park B.S."/>
            <person name="Weisshaar B."/>
            <person name="Liu B."/>
            <person name="Li B."/>
            <person name="Liu B."/>
            <person name="Tong C."/>
            <person name="Song C."/>
            <person name="Duran C."/>
            <person name="Peng C."/>
            <person name="Geng C."/>
            <person name="Koh C."/>
            <person name="Lin C."/>
            <person name="Edwards D."/>
            <person name="Mu D."/>
            <person name="Shen D."/>
            <person name="Soumpourou E."/>
            <person name="Li F."/>
            <person name="Fraser F."/>
            <person name="Conant G."/>
            <person name="Lassalle G."/>
            <person name="King G.J."/>
            <person name="Bonnema G."/>
            <person name="Tang H."/>
            <person name="Wang H."/>
            <person name="Belcram H."/>
            <person name="Zhou H."/>
            <person name="Hirakawa H."/>
            <person name="Abe H."/>
            <person name="Guo H."/>
            <person name="Wang H."/>
            <person name="Jin H."/>
            <person name="Parkin I.A."/>
            <person name="Batley J."/>
            <person name="Kim J.S."/>
            <person name="Just J."/>
            <person name="Li J."/>
            <person name="Xu J."/>
            <person name="Deng J."/>
            <person name="Kim J.A."/>
            <person name="Li J."/>
            <person name="Yu J."/>
            <person name="Meng J."/>
            <person name="Wang J."/>
            <person name="Min J."/>
            <person name="Poulain J."/>
            <person name="Wang J."/>
            <person name="Hatakeyama K."/>
            <person name="Wu K."/>
            <person name="Wang L."/>
            <person name="Fang L."/>
            <person name="Trick M."/>
            <person name="Links M.G."/>
            <person name="Zhao M."/>
            <person name="Jin M."/>
            <person name="Ramchiary N."/>
            <person name="Drou N."/>
            <person name="Berkman P.J."/>
            <person name="Cai Q."/>
            <person name="Huang Q."/>
            <person name="Li R."/>
            <person name="Tabata S."/>
            <person name="Cheng S."/>
            <person name="Zhang S."/>
            <person name="Zhang S."/>
            <person name="Huang S."/>
            <person name="Sato S."/>
            <person name="Sun S."/>
            <person name="Kwon S.J."/>
            <person name="Choi S.R."/>
            <person name="Lee T.H."/>
            <person name="Fan W."/>
            <person name="Zhao X."/>
            <person name="Tan X."/>
            <person name="Xu X."/>
            <person name="Wang Y."/>
            <person name="Qiu Y."/>
            <person name="Yin Y."/>
            <person name="Li Y."/>
            <person name="Du Y."/>
            <person name="Liao Y."/>
            <person name="Lim Y."/>
            <person name="Narusaka Y."/>
            <person name="Wang Y."/>
            <person name="Wang Z."/>
            <person name="Li Z."/>
            <person name="Wang Z."/>
            <person name="Xiong Z."/>
            <person name="Zhang Z."/>
        </authorList>
    </citation>
    <scope>NUCLEOTIDE SEQUENCE [LARGE SCALE GENOMIC DNA]</scope>
    <source>
        <strain evidence="11 12">cv. Chiifu-401-42</strain>
    </source>
</reference>
<dbReference type="Gramene" id="Bra036691.1">
    <property type="protein sequence ID" value="Bra036691.1-P"/>
    <property type="gene ID" value="Bra036691"/>
</dbReference>
<evidence type="ECO:0000256" key="5">
    <source>
        <dbReference type="ARBA" id="ARBA00022577"/>
    </source>
</evidence>
<reference evidence="11 12" key="2">
    <citation type="journal article" date="2018" name="Hortic Res">
        <title>Improved Brassica rapa reference genome by single-molecule sequencing and chromosome conformation capture technologies.</title>
        <authorList>
            <person name="Zhang L."/>
            <person name="Cai X."/>
            <person name="Wu J."/>
            <person name="Liu M."/>
            <person name="Grob S."/>
            <person name="Cheng F."/>
            <person name="Liang J."/>
            <person name="Cai C."/>
            <person name="Liu Z."/>
            <person name="Liu B."/>
            <person name="Wang F."/>
            <person name="Li S."/>
            <person name="Liu F."/>
            <person name="Li X."/>
            <person name="Cheng L."/>
            <person name="Yang W."/>
            <person name="Li M.H."/>
            <person name="Grossniklaus U."/>
            <person name="Zheng H."/>
            <person name="Wang X."/>
        </authorList>
    </citation>
    <scope>NUCLEOTIDE SEQUENCE [LARGE SCALE GENOMIC DNA]</scope>
    <source>
        <strain evidence="11 12">cv. Chiifu-401-42</strain>
    </source>
</reference>
<dbReference type="GO" id="GO:0050832">
    <property type="term" value="P:defense response to fungus"/>
    <property type="evidence" value="ECO:0007669"/>
    <property type="project" value="UniProtKB-UniRule"/>
</dbReference>
<dbReference type="InterPro" id="IPR039641">
    <property type="entry name" value="LCR"/>
</dbReference>
<evidence type="ECO:0000256" key="6">
    <source>
        <dbReference type="ARBA" id="ARBA00022729"/>
    </source>
</evidence>
<protein>
    <recommendedName>
        <fullName evidence="9">Defensin-like protein</fullName>
    </recommendedName>
</protein>
<evidence type="ECO:0000313" key="11">
    <source>
        <dbReference type="EnsemblPlants" id="Bra036691.1-P"/>
    </source>
</evidence>
<evidence type="ECO:0000313" key="12">
    <source>
        <dbReference type="Proteomes" id="UP000011750"/>
    </source>
</evidence>
<evidence type="ECO:0000256" key="10">
    <source>
        <dbReference type="SAM" id="MobiDB-lite"/>
    </source>
</evidence>
<evidence type="ECO:0000256" key="2">
    <source>
        <dbReference type="ARBA" id="ARBA00006722"/>
    </source>
</evidence>
<evidence type="ECO:0000256" key="3">
    <source>
        <dbReference type="ARBA" id="ARBA00022525"/>
    </source>
</evidence>
<organism evidence="11 12">
    <name type="scientific">Brassica campestris</name>
    <name type="common">Field mustard</name>
    <dbReference type="NCBI Taxonomy" id="3711"/>
    <lineage>
        <taxon>Eukaryota</taxon>
        <taxon>Viridiplantae</taxon>
        <taxon>Streptophyta</taxon>
        <taxon>Embryophyta</taxon>
        <taxon>Tracheophyta</taxon>
        <taxon>Spermatophyta</taxon>
        <taxon>Magnoliopsida</taxon>
        <taxon>eudicotyledons</taxon>
        <taxon>Gunneridae</taxon>
        <taxon>Pentapetalae</taxon>
        <taxon>rosids</taxon>
        <taxon>malvids</taxon>
        <taxon>Brassicales</taxon>
        <taxon>Brassicaceae</taxon>
        <taxon>Brassiceae</taxon>
        <taxon>Brassica</taxon>
    </lineage>
</organism>
<keyword evidence="8" id="KW-1015">Disulfide bond</keyword>
<proteinExistence type="inferred from homology"/>
<evidence type="ECO:0000256" key="1">
    <source>
        <dbReference type="ARBA" id="ARBA00004613"/>
    </source>
</evidence>
<feature type="compositionally biased region" description="Acidic residues" evidence="10">
    <location>
        <begin position="67"/>
        <end position="100"/>
    </location>
</feature>
<name>M4F6I1_BRACM</name>
<keyword evidence="6 9" id="KW-0732">Signal</keyword>
<dbReference type="HOGENOM" id="CLU_2213639_0_0_1"/>
<sequence length="107" mass="10859">MAKTTSTLVLPIIFLIMFALVEQNVGCTASMGPCEIGKSCTTKCKVTFGQMANGYCDRSTGGLGESFGDDDSSSGDDDSSSGDDDSSSGDDDSSSNDDDSSSGGVPI</sequence>
<dbReference type="PANTHER" id="PTHR36788:SF5">
    <property type="entry name" value="DEFENSIN-LIKE PROTEIN 172"/>
    <property type="match status" value="1"/>
</dbReference>
<comment type="similarity">
    <text evidence="2 9">Belongs to the DEFL family.</text>
</comment>
<keyword evidence="5 9" id="KW-0295">Fungicide</keyword>
<accession>M4F6I1</accession>
<dbReference type="GO" id="GO:0005576">
    <property type="term" value="C:extracellular region"/>
    <property type="evidence" value="ECO:0007669"/>
    <property type="project" value="UniProtKB-SubCell"/>
</dbReference>